<reference evidence="1" key="1">
    <citation type="submission" date="2022-10" db="EMBL/GenBank/DDBJ databases">
        <title>The complete genomes of actinobacterial strains from the NBC collection.</title>
        <authorList>
            <person name="Joergensen T.S."/>
            <person name="Alvarez Arevalo M."/>
            <person name="Sterndorff E.B."/>
            <person name="Faurdal D."/>
            <person name="Vuksanovic O."/>
            <person name="Mourched A.-S."/>
            <person name="Charusanti P."/>
            <person name="Shaw S."/>
            <person name="Blin K."/>
            <person name="Weber T."/>
        </authorList>
    </citation>
    <scope>NUCLEOTIDE SEQUENCE</scope>
    <source>
        <strain evidence="1">NBC_01393</strain>
    </source>
</reference>
<evidence type="ECO:0008006" key="2">
    <source>
        <dbReference type="Google" id="ProtNLM"/>
    </source>
</evidence>
<protein>
    <recommendedName>
        <fullName evidence="2">FXSXX-COOH protein</fullName>
    </recommendedName>
</protein>
<proteinExistence type="predicted"/>
<gene>
    <name evidence="1" type="ORF">OG699_37015</name>
</gene>
<accession>A0AAU3I7A1</accession>
<name>A0AAU3I7A1_9ACTN</name>
<evidence type="ECO:0000313" key="1">
    <source>
        <dbReference type="EMBL" id="WTZ13070.1"/>
    </source>
</evidence>
<organism evidence="1">
    <name type="scientific">Streptomyces sp. NBC_01393</name>
    <dbReference type="NCBI Taxonomy" id="2903851"/>
    <lineage>
        <taxon>Bacteria</taxon>
        <taxon>Bacillati</taxon>
        <taxon>Actinomycetota</taxon>
        <taxon>Actinomycetes</taxon>
        <taxon>Kitasatosporales</taxon>
        <taxon>Streptomycetaceae</taxon>
        <taxon>Streptomyces</taxon>
    </lineage>
</organism>
<dbReference type="EMBL" id="CP109546">
    <property type="protein sequence ID" value="WTZ13070.1"/>
    <property type="molecule type" value="Genomic_DNA"/>
</dbReference>
<sequence>MIMDLSGISLEELRSMNGPEVTASLEYLMSDLDDPYSVRVGGSSPSRAE</sequence>
<dbReference type="AlphaFoldDB" id="A0AAU3I7A1"/>